<proteinExistence type="predicted"/>
<reference evidence="1 2" key="1">
    <citation type="journal article" date="2023" name="J. Hered.">
        <title>Chromosome-level genome of the wood stork (Mycteria americana) provides insight into avian chromosome evolution.</title>
        <authorList>
            <person name="Flamio R. Jr."/>
            <person name="Ramstad K.M."/>
        </authorList>
    </citation>
    <scope>NUCLEOTIDE SEQUENCE [LARGE SCALE GENOMIC DNA]</scope>
    <source>
        <strain evidence="1">JAX WOST 10</strain>
    </source>
</reference>
<dbReference type="AlphaFoldDB" id="A0AAN7RYK1"/>
<dbReference type="PANTHER" id="PTHR33332">
    <property type="entry name" value="REVERSE TRANSCRIPTASE DOMAIN-CONTAINING PROTEIN"/>
    <property type="match status" value="1"/>
</dbReference>
<accession>A0AAN7RYK1</accession>
<name>A0AAN7RYK1_MYCAM</name>
<dbReference type="Proteomes" id="UP001333110">
    <property type="component" value="Unassembled WGS sequence"/>
</dbReference>
<comment type="caution">
    <text evidence="1">The sequence shown here is derived from an EMBL/GenBank/DDBJ whole genome shotgun (WGS) entry which is preliminary data.</text>
</comment>
<dbReference type="EMBL" id="JAUNZN010000002">
    <property type="protein sequence ID" value="KAK4825529.1"/>
    <property type="molecule type" value="Genomic_DNA"/>
</dbReference>
<organism evidence="1 2">
    <name type="scientific">Mycteria americana</name>
    <name type="common">Wood stork</name>
    <dbReference type="NCBI Taxonomy" id="33587"/>
    <lineage>
        <taxon>Eukaryota</taxon>
        <taxon>Metazoa</taxon>
        <taxon>Chordata</taxon>
        <taxon>Craniata</taxon>
        <taxon>Vertebrata</taxon>
        <taxon>Euteleostomi</taxon>
        <taxon>Archelosauria</taxon>
        <taxon>Archosauria</taxon>
        <taxon>Dinosauria</taxon>
        <taxon>Saurischia</taxon>
        <taxon>Theropoda</taxon>
        <taxon>Coelurosauria</taxon>
        <taxon>Aves</taxon>
        <taxon>Neognathae</taxon>
        <taxon>Neoaves</taxon>
        <taxon>Aequornithes</taxon>
        <taxon>Ciconiiformes</taxon>
        <taxon>Ciconiidae</taxon>
        <taxon>Mycteria</taxon>
    </lineage>
</organism>
<evidence type="ECO:0000313" key="2">
    <source>
        <dbReference type="Proteomes" id="UP001333110"/>
    </source>
</evidence>
<evidence type="ECO:0000313" key="1">
    <source>
        <dbReference type="EMBL" id="KAK4825529.1"/>
    </source>
</evidence>
<evidence type="ECO:0008006" key="3">
    <source>
        <dbReference type="Google" id="ProtNLM"/>
    </source>
</evidence>
<gene>
    <name evidence="1" type="ORF">QYF61_000106</name>
</gene>
<protein>
    <recommendedName>
        <fullName evidence="3">Rna-directed dna polymerase from mobile element jockey-like</fullName>
    </recommendedName>
</protein>
<sequence length="182" mass="20976">MEPGSFHGCPDQRQWALTETREVPSEHQETLFTVKVTEHWNSLPREVVESLSLEILKSRLDIIPGNRRYWIILILESAKWSIAESMLGTVWFHIFINDLEERLSCTVIKFADDAKLGGNPPKGSTAIQSDRDSLEEYAYRNLMKLNKDKCNVPGLQMKEPLQWYRHCLVGEQLCWKGPGGVY</sequence>
<keyword evidence="2" id="KW-1185">Reference proteome</keyword>